<dbReference type="AlphaFoldDB" id="A0AAD7I7L4"/>
<evidence type="ECO:0000256" key="1">
    <source>
        <dbReference type="SAM" id="MobiDB-lite"/>
    </source>
</evidence>
<sequence>MLSASQSESSGLGPSRRLKRQDDDTTLDLGAALRILLKKLREDTLFAAVEDEDWAKLTTRMVADPVGAVMSRPFTEARPFYEDLFQPEVELIPCEVRSSKKKGPRPPSQEDRYDVAAAALRKNPLWKGVEEHVVMHGETSCRTAIDLIAITAVDLAQQEIANQDAVDQALCARHSLPERGEEEPGSWVVLYRDVDVDPQPLLPGLAMDGILDYLFVVVAEQRVHNASKSGRFLTQALLQDPPEGRQHIGKALALVSVAEAKTMHTNKAWAQATAQGAALCVSTTRSSVVNTLTDGTEWKFICVSKTPDQPVTSNPNQRRRSSTRVAATASKMAPIPEIQPFTAESTRWLNIFQG</sequence>
<protein>
    <submittedName>
        <fullName evidence="2">Uncharacterized protein</fullName>
    </submittedName>
</protein>
<dbReference type="EMBL" id="JARKIB010000119">
    <property type="protein sequence ID" value="KAJ7736889.1"/>
    <property type="molecule type" value="Genomic_DNA"/>
</dbReference>
<feature type="region of interest" description="Disordered" evidence="1">
    <location>
        <begin position="1"/>
        <end position="23"/>
    </location>
</feature>
<gene>
    <name evidence="2" type="ORF">B0H16DRAFT_1572994</name>
</gene>
<organism evidence="2 3">
    <name type="scientific">Mycena metata</name>
    <dbReference type="NCBI Taxonomy" id="1033252"/>
    <lineage>
        <taxon>Eukaryota</taxon>
        <taxon>Fungi</taxon>
        <taxon>Dikarya</taxon>
        <taxon>Basidiomycota</taxon>
        <taxon>Agaricomycotina</taxon>
        <taxon>Agaricomycetes</taxon>
        <taxon>Agaricomycetidae</taxon>
        <taxon>Agaricales</taxon>
        <taxon>Marasmiineae</taxon>
        <taxon>Mycenaceae</taxon>
        <taxon>Mycena</taxon>
    </lineage>
</organism>
<name>A0AAD7I7L4_9AGAR</name>
<proteinExistence type="predicted"/>
<evidence type="ECO:0000313" key="3">
    <source>
        <dbReference type="Proteomes" id="UP001215598"/>
    </source>
</evidence>
<reference evidence="2" key="1">
    <citation type="submission" date="2023-03" db="EMBL/GenBank/DDBJ databases">
        <title>Massive genome expansion in bonnet fungi (Mycena s.s.) driven by repeated elements and novel gene families across ecological guilds.</title>
        <authorList>
            <consortium name="Lawrence Berkeley National Laboratory"/>
            <person name="Harder C.B."/>
            <person name="Miyauchi S."/>
            <person name="Viragh M."/>
            <person name="Kuo A."/>
            <person name="Thoen E."/>
            <person name="Andreopoulos B."/>
            <person name="Lu D."/>
            <person name="Skrede I."/>
            <person name="Drula E."/>
            <person name="Henrissat B."/>
            <person name="Morin E."/>
            <person name="Kohler A."/>
            <person name="Barry K."/>
            <person name="LaButti K."/>
            <person name="Morin E."/>
            <person name="Salamov A."/>
            <person name="Lipzen A."/>
            <person name="Mereny Z."/>
            <person name="Hegedus B."/>
            <person name="Baldrian P."/>
            <person name="Stursova M."/>
            <person name="Weitz H."/>
            <person name="Taylor A."/>
            <person name="Grigoriev I.V."/>
            <person name="Nagy L.G."/>
            <person name="Martin F."/>
            <person name="Kauserud H."/>
        </authorList>
    </citation>
    <scope>NUCLEOTIDE SEQUENCE</scope>
    <source>
        <strain evidence="2">CBHHK182m</strain>
    </source>
</reference>
<feature type="compositionally biased region" description="Polar residues" evidence="1">
    <location>
        <begin position="1"/>
        <end position="12"/>
    </location>
</feature>
<dbReference type="Proteomes" id="UP001215598">
    <property type="component" value="Unassembled WGS sequence"/>
</dbReference>
<accession>A0AAD7I7L4</accession>
<keyword evidence="3" id="KW-1185">Reference proteome</keyword>
<comment type="caution">
    <text evidence="2">The sequence shown here is derived from an EMBL/GenBank/DDBJ whole genome shotgun (WGS) entry which is preliminary data.</text>
</comment>
<evidence type="ECO:0000313" key="2">
    <source>
        <dbReference type="EMBL" id="KAJ7736889.1"/>
    </source>
</evidence>